<dbReference type="PANTHER" id="PTHR37309:SF1">
    <property type="entry name" value="SLR0284 PROTEIN"/>
    <property type="match status" value="1"/>
</dbReference>
<dbReference type="RefSeq" id="WP_148135564.1">
    <property type="nucleotide sequence ID" value="NZ_CP017634.1"/>
</dbReference>
<organism evidence="2 3">
    <name type="scientific">Formimonas warabiya</name>
    <dbReference type="NCBI Taxonomy" id="1761012"/>
    <lineage>
        <taxon>Bacteria</taxon>
        <taxon>Bacillati</taxon>
        <taxon>Bacillota</taxon>
        <taxon>Clostridia</taxon>
        <taxon>Eubacteriales</taxon>
        <taxon>Peptococcaceae</taxon>
        <taxon>Candidatus Formimonas</taxon>
    </lineage>
</organism>
<keyword evidence="3" id="KW-1185">Reference proteome</keyword>
<gene>
    <name evidence="2" type="ORF">DCMF_17225</name>
</gene>
<dbReference type="EMBL" id="CP017634">
    <property type="protein sequence ID" value="ATW26267.1"/>
    <property type="molecule type" value="Genomic_DNA"/>
</dbReference>
<evidence type="ECO:0000313" key="3">
    <source>
        <dbReference type="Proteomes" id="UP000323521"/>
    </source>
</evidence>
<dbReference type="AlphaFoldDB" id="A0A3G1KV26"/>
<name>A0A3G1KV26_FORW1</name>
<dbReference type="InterPro" id="IPR007165">
    <property type="entry name" value="Phage_holin_4_2"/>
</dbReference>
<reference evidence="2 3" key="1">
    <citation type="submission" date="2016-10" db="EMBL/GenBank/DDBJ databases">
        <title>Complete Genome Sequence of Peptococcaceae strain DCMF.</title>
        <authorList>
            <person name="Edwards R.J."/>
            <person name="Holland S.I."/>
            <person name="Deshpande N.P."/>
            <person name="Wong Y.K."/>
            <person name="Ertan H."/>
            <person name="Manefield M."/>
            <person name="Russell T.L."/>
            <person name="Lee M.J."/>
        </authorList>
    </citation>
    <scope>NUCLEOTIDE SEQUENCE [LARGE SCALE GENOMIC DNA]</scope>
    <source>
        <strain evidence="2 3">DCMF</strain>
    </source>
</reference>
<dbReference type="Pfam" id="PF04020">
    <property type="entry name" value="Phage_holin_4_2"/>
    <property type="match status" value="1"/>
</dbReference>
<feature type="transmembrane region" description="Helical" evidence="1">
    <location>
        <begin position="90"/>
        <end position="111"/>
    </location>
</feature>
<evidence type="ECO:0000256" key="1">
    <source>
        <dbReference type="SAM" id="Phobius"/>
    </source>
</evidence>
<feature type="transmembrane region" description="Helical" evidence="1">
    <location>
        <begin position="12"/>
        <end position="43"/>
    </location>
</feature>
<keyword evidence="1" id="KW-0812">Transmembrane</keyword>
<sequence>MSGIITRWLINAVALLLTAGLIPGITITGVFSAIVAAIVWGIVNAVIRPIILVLTLPINVLTLGLFTLFVNGFMLKIVDHVVVGFDTQGFWATVFGALVLSLISGIFSVLVRDR</sequence>
<keyword evidence="1" id="KW-0472">Membrane</keyword>
<evidence type="ECO:0000313" key="2">
    <source>
        <dbReference type="EMBL" id="ATW26267.1"/>
    </source>
</evidence>
<keyword evidence="1" id="KW-1133">Transmembrane helix</keyword>
<protein>
    <recommendedName>
        <fullName evidence="4">Phage holin family protein</fullName>
    </recommendedName>
</protein>
<feature type="transmembrane region" description="Helical" evidence="1">
    <location>
        <begin position="50"/>
        <end position="70"/>
    </location>
</feature>
<dbReference type="Proteomes" id="UP000323521">
    <property type="component" value="Chromosome"/>
</dbReference>
<dbReference type="PANTHER" id="PTHR37309">
    <property type="entry name" value="SLR0284 PROTEIN"/>
    <property type="match status" value="1"/>
</dbReference>
<dbReference type="OrthoDB" id="7205479at2"/>
<dbReference type="KEGG" id="fwa:DCMF_17225"/>
<proteinExistence type="predicted"/>
<accession>A0A3G1KV26</accession>
<evidence type="ECO:0008006" key="4">
    <source>
        <dbReference type="Google" id="ProtNLM"/>
    </source>
</evidence>